<dbReference type="InterPro" id="IPR027417">
    <property type="entry name" value="P-loop_NTPase"/>
</dbReference>
<sequence length="1113" mass="129540">MNKEYKWTLETGSKKYPCPGCQKKTFVRYVFADTRQHVGEQFGRCDRENNCGYHRAPEKDVEFPPHPPTKRKLPPPTVITPDEEYMQGIKNKQATNFHDFAKGKLGITAEHLQAWGVGTKWKFTAFLSTTKDQRTVNAKFVAYTSEGKRNKETGTDGTPKFIPHYLGKAYLRNMKVETDNARLEDWQDYYKFERCFYGEHLFDTKRDTCLVESEKTAVLAAFFFPNYNWLATGGNNGMTFDHFKLFYGYTGRIWNLVDNDQAGIKKSKTVAWLDKLAEMRDNKEKILSVNLFEKKPAGWDLADAIIFDKYRDPAQFEKDLNEAIDCRQQYDIDMESGEVRIKPKYESKAWKLDEKELKRARQVANRIFEEQVDIIAPDLHCKQRLMIAFTSFREDGLPLAIKVFGQHPGESEESIENFFHLVLKNTPGDDAKDFFKVAKAAGVETRYVKTARSEAAEGAEGIDAHEWKITWPDDLEHQDHFNEYEYREQTFSYSYIEHKNCIWYATFNNKDREIGFYKISNFVIRPLYLIKSKTDPKRLFEIKNIFGVKYIMDIPTKALVSLTEFQVFCESNGNFLFEGSKQQFTKIKRKLYDETKDAEEVKMLGWQDEGFYAFANGSYNSRFSKVDQYGIIKHLVEKSAEEAEEKYFFIPAMSSIYKDEKDQYDLEKKFVFIPRPEVKFSDWAQLFHDVYGENGVVGLSFYISSLFRDMIYSRFKFFPHLFHFGPPGTGKSTMCWSIQYMFGLERKPFMLNAGTAVGFHRTFAQFRNAVVWFDEYNNTIEYKRVQDLKSAYDGAGHVKGEWSASGGTSNKTTTTPVESACNISGQELPIADNALFKRCILLQYYKTIFSDEEKMRLTDLQKLQEKGLSHITGALMRFREKMEKEYFQVFDQVEKEIMEALEHDETIESRIIKNMAVVATTFKVLEHELPWPWNWPKMKEVIVKNIKSQNGLISNAKETNQFWDAVDYCISEGELKDGEDFKVEYCSSIKITVDRKPVERNLVPPQKVLFIRIATAHPKYMEALRKQGEKKGMDKGSLAHYLSHSPGFLGMVGSTRFKKGEKSFTSNAYAFEYKGLEDQGYNFDRFDEEEAEKEETEKKEMAVKFGDDQEVNF</sequence>
<dbReference type="KEGG" id="est:DN752_20980"/>
<dbReference type="RefSeq" id="WP_112785790.1">
    <property type="nucleotide sequence ID" value="NZ_CP030041.1"/>
</dbReference>
<name>A0A2Z4INQ7_9BACT</name>
<dbReference type="Pfam" id="PF21957">
    <property type="entry name" value="Zn_ribbon_16"/>
    <property type="match status" value="1"/>
</dbReference>
<dbReference type="Pfam" id="PF19898">
    <property type="entry name" value="DUF6371"/>
    <property type="match status" value="1"/>
</dbReference>
<dbReference type="SUPFAM" id="SSF52540">
    <property type="entry name" value="P-loop containing nucleoside triphosphate hydrolases"/>
    <property type="match status" value="1"/>
</dbReference>
<dbReference type="OrthoDB" id="837356at2"/>
<dbReference type="InterPro" id="IPR045951">
    <property type="entry name" value="DUF6371"/>
</dbReference>
<feature type="domain" description="Zinc beta-ribbon finger putative" evidence="3">
    <location>
        <begin position="5"/>
        <end position="60"/>
    </location>
</feature>
<feature type="compositionally biased region" description="Basic and acidic residues" evidence="1">
    <location>
        <begin position="1095"/>
        <end position="1107"/>
    </location>
</feature>
<dbReference type="EMBL" id="CP030041">
    <property type="protein sequence ID" value="AWW32417.1"/>
    <property type="molecule type" value="Genomic_DNA"/>
</dbReference>
<organism evidence="4 5">
    <name type="scientific">Echinicola strongylocentroti</name>
    <dbReference type="NCBI Taxonomy" id="1795355"/>
    <lineage>
        <taxon>Bacteria</taxon>
        <taxon>Pseudomonadati</taxon>
        <taxon>Bacteroidota</taxon>
        <taxon>Cytophagia</taxon>
        <taxon>Cytophagales</taxon>
        <taxon>Cyclobacteriaceae</taxon>
        <taxon>Echinicola</taxon>
    </lineage>
</organism>
<proteinExistence type="predicted"/>
<evidence type="ECO:0000259" key="3">
    <source>
        <dbReference type="Pfam" id="PF21957"/>
    </source>
</evidence>
<feature type="domain" description="DUF6371" evidence="2">
    <location>
        <begin position="109"/>
        <end position="246"/>
    </location>
</feature>
<keyword evidence="5" id="KW-1185">Reference proteome</keyword>
<evidence type="ECO:0008006" key="6">
    <source>
        <dbReference type="Google" id="ProtNLM"/>
    </source>
</evidence>
<dbReference type="AlphaFoldDB" id="A0A2Z4INQ7"/>
<feature type="region of interest" description="Disordered" evidence="1">
    <location>
        <begin position="56"/>
        <end position="79"/>
    </location>
</feature>
<feature type="region of interest" description="Disordered" evidence="1">
    <location>
        <begin position="1088"/>
        <end position="1113"/>
    </location>
</feature>
<gene>
    <name evidence="4" type="ORF">DN752_20980</name>
</gene>
<evidence type="ECO:0000313" key="4">
    <source>
        <dbReference type="EMBL" id="AWW32417.1"/>
    </source>
</evidence>
<protein>
    <recommendedName>
        <fullName evidence="6">DUF927 domain-containing protein</fullName>
    </recommendedName>
</protein>
<reference evidence="4 5" key="1">
    <citation type="submission" date="2018-06" db="EMBL/GenBank/DDBJ databases">
        <title>Echinicola strongylocentroti sp. nov., isolated from a sea urchin Strongylocentrotus intermedius.</title>
        <authorList>
            <person name="Bae S.S."/>
        </authorList>
    </citation>
    <scope>NUCLEOTIDE SEQUENCE [LARGE SCALE GENOMIC DNA]</scope>
    <source>
        <strain evidence="4 5">MEBiC08714</strain>
    </source>
</reference>
<dbReference type="Proteomes" id="UP000248688">
    <property type="component" value="Chromosome"/>
</dbReference>
<dbReference type="InterPro" id="IPR047731">
    <property type="entry name" value="Zinc_ribbon_put"/>
</dbReference>
<evidence type="ECO:0000313" key="5">
    <source>
        <dbReference type="Proteomes" id="UP000248688"/>
    </source>
</evidence>
<evidence type="ECO:0000256" key="1">
    <source>
        <dbReference type="SAM" id="MobiDB-lite"/>
    </source>
</evidence>
<accession>A0A2Z4INQ7</accession>
<evidence type="ECO:0000259" key="2">
    <source>
        <dbReference type="Pfam" id="PF19898"/>
    </source>
</evidence>
<dbReference type="NCBIfam" id="NF040506">
    <property type="entry name" value="PG0870_Nterm"/>
    <property type="match status" value="1"/>
</dbReference>